<keyword evidence="5 7" id="KW-1133">Transmembrane helix</keyword>
<organism evidence="9 10">
    <name type="scientific">Ureibacillus manganicus DSM 26584</name>
    <dbReference type="NCBI Taxonomy" id="1384049"/>
    <lineage>
        <taxon>Bacteria</taxon>
        <taxon>Bacillati</taxon>
        <taxon>Bacillota</taxon>
        <taxon>Bacilli</taxon>
        <taxon>Bacillales</taxon>
        <taxon>Caryophanaceae</taxon>
        <taxon>Ureibacillus</taxon>
    </lineage>
</organism>
<feature type="transmembrane region" description="Helical" evidence="7">
    <location>
        <begin position="32"/>
        <end position="55"/>
    </location>
</feature>
<dbReference type="EMBL" id="JPVN01000010">
    <property type="protein sequence ID" value="KGR78712.1"/>
    <property type="molecule type" value="Genomic_DNA"/>
</dbReference>
<feature type="transmembrane region" description="Helical" evidence="7">
    <location>
        <begin position="67"/>
        <end position="84"/>
    </location>
</feature>
<proteinExistence type="inferred from homology"/>
<evidence type="ECO:0000313" key="9">
    <source>
        <dbReference type="EMBL" id="KGR78712.1"/>
    </source>
</evidence>
<dbReference type="eggNOG" id="COG0697">
    <property type="taxonomic scope" value="Bacteria"/>
</dbReference>
<evidence type="ECO:0000256" key="7">
    <source>
        <dbReference type="SAM" id="Phobius"/>
    </source>
</evidence>
<evidence type="ECO:0000259" key="8">
    <source>
        <dbReference type="Pfam" id="PF00892"/>
    </source>
</evidence>
<dbReference type="InterPro" id="IPR037185">
    <property type="entry name" value="EmrE-like"/>
</dbReference>
<dbReference type="SUPFAM" id="SSF103481">
    <property type="entry name" value="Multidrug resistance efflux transporter EmrE"/>
    <property type="match status" value="2"/>
</dbReference>
<dbReference type="STRING" id="1384049.CD29_10070"/>
<evidence type="ECO:0000256" key="5">
    <source>
        <dbReference type="ARBA" id="ARBA00022989"/>
    </source>
</evidence>
<keyword evidence="4 7" id="KW-0812">Transmembrane</keyword>
<feature type="transmembrane region" description="Helical" evidence="7">
    <location>
        <begin position="96"/>
        <end position="116"/>
    </location>
</feature>
<dbReference type="PANTHER" id="PTHR32322:SF18">
    <property type="entry name" value="S-ADENOSYLMETHIONINE_S-ADENOSYLHOMOCYSTEINE TRANSPORTER"/>
    <property type="match status" value="1"/>
</dbReference>
<sequence length="303" mass="33465">MKNSNIKTIISLVSIVCIWGSVWPIYKYALQFSPPVLFSGIRSIIAGLFFSIILIPQWKLINWKENWSVYVISSIFNVILFYGVQSIGLQYLPAGLYSVIVYLQPVLVVILAWAILQEPLTRIKLIGVLLGFLGVVIVSLDGISGKIAPIGFVLALITAIGWAIGTIYVKVKSNVVHALWLVALHNVIGGLCMFFYGLGVEDIRTIEWNVSFIVCLVYGAIFGVALAFILYYQLIGKGEAGKVSSFTFLVPLIAVLIGTIFLNEPFTITLFIGMVLIIFSIYLINKPSNVINGKENEESLHTN</sequence>
<keyword evidence="10" id="KW-1185">Reference proteome</keyword>
<dbReference type="Proteomes" id="UP000030416">
    <property type="component" value="Unassembled WGS sequence"/>
</dbReference>
<comment type="similarity">
    <text evidence="2">Belongs to the EamA transporter family.</text>
</comment>
<dbReference type="InterPro" id="IPR000620">
    <property type="entry name" value="EamA_dom"/>
</dbReference>
<feature type="transmembrane region" description="Helical" evidence="7">
    <location>
        <begin position="150"/>
        <end position="171"/>
    </location>
</feature>
<feature type="domain" description="EamA" evidence="8">
    <location>
        <begin position="8"/>
        <end position="139"/>
    </location>
</feature>
<dbReference type="PANTHER" id="PTHR32322">
    <property type="entry name" value="INNER MEMBRANE TRANSPORTER"/>
    <property type="match status" value="1"/>
</dbReference>
<dbReference type="Gene3D" id="1.10.3730.20">
    <property type="match status" value="2"/>
</dbReference>
<keyword evidence="3" id="KW-1003">Cell membrane</keyword>
<evidence type="ECO:0000313" key="10">
    <source>
        <dbReference type="Proteomes" id="UP000030416"/>
    </source>
</evidence>
<evidence type="ECO:0000256" key="2">
    <source>
        <dbReference type="ARBA" id="ARBA00007362"/>
    </source>
</evidence>
<dbReference type="AlphaFoldDB" id="A0A0A3IV53"/>
<evidence type="ECO:0000256" key="6">
    <source>
        <dbReference type="ARBA" id="ARBA00023136"/>
    </source>
</evidence>
<feature type="domain" description="EamA" evidence="8">
    <location>
        <begin position="150"/>
        <end position="285"/>
    </location>
</feature>
<feature type="transmembrane region" description="Helical" evidence="7">
    <location>
        <begin position="243"/>
        <end position="262"/>
    </location>
</feature>
<comment type="subcellular location">
    <subcellularLocation>
        <location evidence="1">Cell membrane</location>
        <topology evidence="1">Multi-pass membrane protein</topology>
    </subcellularLocation>
</comment>
<dbReference type="RefSeq" id="WP_036185958.1">
    <property type="nucleotide sequence ID" value="NZ_AVDA01000010.1"/>
</dbReference>
<dbReference type="OrthoDB" id="9805239at2"/>
<dbReference type="GO" id="GO:0005886">
    <property type="term" value="C:plasma membrane"/>
    <property type="evidence" value="ECO:0007669"/>
    <property type="project" value="UniProtKB-SubCell"/>
</dbReference>
<dbReference type="InterPro" id="IPR050638">
    <property type="entry name" value="AA-Vitamin_Transporters"/>
</dbReference>
<evidence type="ECO:0000256" key="4">
    <source>
        <dbReference type="ARBA" id="ARBA00022692"/>
    </source>
</evidence>
<evidence type="ECO:0000256" key="1">
    <source>
        <dbReference type="ARBA" id="ARBA00004651"/>
    </source>
</evidence>
<keyword evidence="6 7" id="KW-0472">Membrane</keyword>
<feature type="transmembrane region" description="Helical" evidence="7">
    <location>
        <begin position="268"/>
        <end position="285"/>
    </location>
</feature>
<name>A0A0A3IV53_9BACL</name>
<feature type="transmembrane region" description="Helical" evidence="7">
    <location>
        <begin position="210"/>
        <end position="231"/>
    </location>
</feature>
<accession>A0A0A3IV53</accession>
<comment type="caution">
    <text evidence="9">The sequence shown here is derived from an EMBL/GenBank/DDBJ whole genome shotgun (WGS) entry which is preliminary data.</text>
</comment>
<evidence type="ECO:0000256" key="3">
    <source>
        <dbReference type="ARBA" id="ARBA00022475"/>
    </source>
</evidence>
<reference evidence="9 10" key="1">
    <citation type="submission" date="2014-02" db="EMBL/GenBank/DDBJ databases">
        <title>Draft genome sequence of Lysinibacillus manganicus DSM 26584T.</title>
        <authorList>
            <person name="Zhang F."/>
            <person name="Wang G."/>
            <person name="Zhang L."/>
        </authorList>
    </citation>
    <scope>NUCLEOTIDE SEQUENCE [LARGE SCALE GENOMIC DNA]</scope>
    <source>
        <strain evidence="9 10">DSM 26584</strain>
    </source>
</reference>
<feature type="transmembrane region" description="Helical" evidence="7">
    <location>
        <begin position="123"/>
        <end position="144"/>
    </location>
</feature>
<gene>
    <name evidence="9" type="ORF">CD29_10070</name>
</gene>
<feature type="transmembrane region" description="Helical" evidence="7">
    <location>
        <begin position="178"/>
        <end position="198"/>
    </location>
</feature>
<dbReference type="Pfam" id="PF00892">
    <property type="entry name" value="EamA"/>
    <property type="match status" value="2"/>
</dbReference>
<protein>
    <submittedName>
        <fullName evidence="9">Membrane protein</fullName>
    </submittedName>
</protein>
<feature type="transmembrane region" description="Helical" evidence="7">
    <location>
        <begin position="9"/>
        <end position="26"/>
    </location>
</feature>